<name>A0A9X1TPX3_STRM4</name>
<dbReference type="RefSeq" id="WP_234767031.1">
    <property type="nucleotide sequence ID" value="NZ_JAKEIP010000230.1"/>
</dbReference>
<dbReference type="AlphaFoldDB" id="A0A9X1TPX3"/>
<gene>
    <name evidence="1" type="ORF">L0P92_34700</name>
</gene>
<keyword evidence="2" id="KW-1185">Reference proteome</keyword>
<organism evidence="1 2">
    <name type="scientific">Streptomyces muensis</name>
    <dbReference type="NCBI Taxonomy" id="1077944"/>
    <lineage>
        <taxon>Bacteria</taxon>
        <taxon>Bacillati</taxon>
        <taxon>Actinomycetota</taxon>
        <taxon>Actinomycetes</taxon>
        <taxon>Kitasatosporales</taxon>
        <taxon>Streptomycetaceae</taxon>
        <taxon>Streptomyces</taxon>
    </lineage>
</organism>
<evidence type="ECO:0000313" key="2">
    <source>
        <dbReference type="Proteomes" id="UP001139384"/>
    </source>
</evidence>
<protein>
    <submittedName>
        <fullName evidence="1">DUF3800 domain-containing protein</fullName>
    </submittedName>
</protein>
<accession>A0A9X1TPX3</accession>
<proteinExistence type="predicted"/>
<reference evidence="1" key="1">
    <citation type="submission" date="2022-01" db="EMBL/GenBank/DDBJ databases">
        <title>Draft Genome Sequences of Seven Type Strains of the Genus Streptomyces.</title>
        <authorList>
            <person name="Aziz S."/>
            <person name="Coretto E."/>
            <person name="Chronakova A."/>
            <person name="Sproer C."/>
            <person name="Huber K."/>
            <person name="Nouioui I."/>
            <person name="Gross H."/>
        </authorList>
    </citation>
    <scope>NUCLEOTIDE SEQUENCE</scope>
    <source>
        <strain evidence="1">DSM 103493</strain>
    </source>
</reference>
<sequence>MLLHDVDVLLAYIDESGNTGAVAKGGTVTYTLGCVLLNSQDWAASFDEAVAFRRRIRDRFGILMRSELKANFLLRNSGSIRDLGLAPSARYVIYRAHMRVLSEMRAKAFAIVIDKRENDLRDSNCFELAWITLLQRLERASSATGEPVMIFHDEGENDHVRRLVRRARRYMTAGSFYGTGSLKVPARMLVDDPVPRRSDHSYLIQFADLVAYAGFRSFIPPSAGVARVCPKEMWLELGDAMRRETNGVAGGPAPGVVVRKR</sequence>
<dbReference type="Pfam" id="PF12686">
    <property type="entry name" value="DUF3800"/>
    <property type="match status" value="1"/>
</dbReference>
<dbReference type="InterPro" id="IPR024524">
    <property type="entry name" value="DUF3800"/>
</dbReference>
<comment type="caution">
    <text evidence="1">The sequence shown here is derived from an EMBL/GenBank/DDBJ whole genome shotgun (WGS) entry which is preliminary data.</text>
</comment>
<dbReference type="Proteomes" id="UP001139384">
    <property type="component" value="Unassembled WGS sequence"/>
</dbReference>
<dbReference type="EMBL" id="JAKEIP010000230">
    <property type="protein sequence ID" value="MCF1598660.1"/>
    <property type="molecule type" value="Genomic_DNA"/>
</dbReference>
<evidence type="ECO:0000313" key="1">
    <source>
        <dbReference type="EMBL" id="MCF1598660.1"/>
    </source>
</evidence>